<dbReference type="SUPFAM" id="SSF52540">
    <property type="entry name" value="P-loop containing nucleoside triphosphate hydrolases"/>
    <property type="match status" value="1"/>
</dbReference>
<dbReference type="GO" id="GO:0005524">
    <property type="term" value="F:ATP binding"/>
    <property type="evidence" value="ECO:0007669"/>
    <property type="project" value="InterPro"/>
</dbReference>
<comment type="caution">
    <text evidence="2">The sequence shown here is derived from an EMBL/GenBank/DDBJ whole genome shotgun (WGS) entry which is preliminary data.</text>
</comment>
<dbReference type="InterPro" id="IPR014001">
    <property type="entry name" value="Helicase_ATP-bd"/>
</dbReference>
<dbReference type="Gene3D" id="3.40.50.300">
    <property type="entry name" value="P-loop containing nucleotide triphosphate hydrolases"/>
    <property type="match status" value="1"/>
</dbReference>
<gene>
    <name evidence="2" type="ORF">B0I22_2238</name>
</gene>
<organism evidence="2 3">
    <name type="scientific">Epilithonimonas xixisoli</name>
    <dbReference type="NCBI Taxonomy" id="1476462"/>
    <lineage>
        <taxon>Bacteria</taxon>
        <taxon>Pseudomonadati</taxon>
        <taxon>Bacteroidota</taxon>
        <taxon>Flavobacteriia</taxon>
        <taxon>Flavobacteriales</taxon>
        <taxon>Weeksellaceae</taxon>
        <taxon>Chryseobacterium group</taxon>
        <taxon>Epilithonimonas</taxon>
    </lineage>
</organism>
<dbReference type="RefSeq" id="WP_133944605.1">
    <property type="nucleotide sequence ID" value="NZ_SOEO01000002.1"/>
</dbReference>
<dbReference type="GO" id="GO:0003676">
    <property type="term" value="F:nucleic acid binding"/>
    <property type="evidence" value="ECO:0007669"/>
    <property type="project" value="InterPro"/>
</dbReference>
<evidence type="ECO:0000313" key="3">
    <source>
        <dbReference type="Proteomes" id="UP000295313"/>
    </source>
</evidence>
<evidence type="ECO:0000259" key="1">
    <source>
        <dbReference type="SMART" id="SM00487"/>
    </source>
</evidence>
<name>A0A4R8I7H7_9FLAO</name>
<dbReference type="SMART" id="SM00487">
    <property type="entry name" value="DEXDc"/>
    <property type="match status" value="1"/>
</dbReference>
<dbReference type="InterPro" id="IPR027417">
    <property type="entry name" value="P-loop_NTPase"/>
</dbReference>
<dbReference type="Proteomes" id="UP000295313">
    <property type="component" value="Unassembled WGS sequence"/>
</dbReference>
<reference evidence="2 3" key="1">
    <citation type="submission" date="2019-03" db="EMBL/GenBank/DDBJ databases">
        <title>Genomic Encyclopedia of Type Strains, Phase III (KMG-III): the genomes of soil and plant-associated and newly described type strains.</title>
        <authorList>
            <person name="Whitman W."/>
        </authorList>
    </citation>
    <scope>NUCLEOTIDE SEQUENCE [LARGE SCALE GENOMIC DNA]</scope>
    <source>
        <strain evidence="2 3">CGMCC 1.12802</strain>
    </source>
</reference>
<dbReference type="EMBL" id="SOEO01000002">
    <property type="protein sequence ID" value="TDX84609.1"/>
    <property type="molecule type" value="Genomic_DNA"/>
</dbReference>
<keyword evidence="3" id="KW-1185">Reference proteome</keyword>
<accession>A0A4R8I7H7</accession>
<protein>
    <submittedName>
        <fullName evidence="2">Type III restriction/modification enzyme restriction subunit</fullName>
    </submittedName>
</protein>
<proteinExistence type="predicted"/>
<dbReference type="InterPro" id="IPR011545">
    <property type="entry name" value="DEAD/DEAH_box_helicase_dom"/>
</dbReference>
<evidence type="ECO:0000313" key="2">
    <source>
        <dbReference type="EMBL" id="TDX84609.1"/>
    </source>
</evidence>
<feature type="domain" description="Helicase ATP-binding" evidence="1">
    <location>
        <begin position="55"/>
        <end position="266"/>
    </location>
</feature>
<sequence>MYIDVDLAHFDSFPIEFKEINPEDFQYVFDTSGTRISRSDFIIENGGDKILIEPNDDGYINDTLQGLIELEHKNTVVINAAVGQGKSHAIIQTVKRYFDAKEKYLIFIASPFVSLVKQYHNDVIKAGIDSGQIYSYEKLGRDTTKDYINKTVQIVTVNTLLGNPGEDGFKNSDIKREYINDLVKHCQEKSIKVVFIYDEIHDSFHNFKQEYIFNLWKWKSVIHKNFVLSATYNEASKIVIEYLAELTDFRIKIIESERKRFPKKQSDLYLHFSSSYSFTHKTKEISNVIEDLIARDKNIDILSYSRNLAKNLLNTSNDIGKLIFDTFGEVKDCTSELISNQREENEEPTNQYDNDKCNIGTNFKTGVSIKKDNHALVIILPPRSSRLTFRNKYGIFSGGINSIIQALARQRKKGEIHIILPKPDHFDYDTLDHSGMSPLQKDIFKDHYELVKYHKTPEKFVKYIKLNRQDYFLREFYDNKLKGNVLNEITAVSASGRNNTLPKLSFPTFQEFKLESGEDYLANKFSIFGEDISAYTTYASLANQFINCRLRGISFKPVIAFDEGSVQSMLHFVYKNFFGEDYLESLGQYSNFNLFYQDFRNSLYADYQLKFKKEGSSDYENIEKGSPVAKKFELQLLLYTYKLKHFSLKSTDDEDYTRSDYFLECISHSKDIDLSTLAEGDYKHRVKLYQHINYFREKLINSLYEYHRGRDHFFCTPTNMWGDFFSTSDVAKVQEIIVLLESDSILRDNMFEFKRRFIDNRTLNGKLKTFYSILLEDFLFIDKKVRDPYITLYGSRRNCKIINSIKTIPSKAIAINLIESQDYLHSYPDTTDSSEELEKLLKSITL</sequence>
<dbReference type="OrthoDB" id="642699at2"/>
<dbReference type="AlphaFoldDB" id="A0A4R8I7H7"/>
<dbReference type="Pfam" id="PF00270">
    <property type="entry name" value="DEAD"/>
    <property type="match status" value="1"/>
</dbReference>